<evidence type="ECO:0000256" key="3">
    <source>
        <dbReference type="ARBA" id="ARBA00005621"/>
    </source>
</evidence>
<evidence type="ECO:0000256" key="2">
    <source>
        <dbReference type="ARBA" id="ARBA00004496"/>
    </source>
</evidence>
<feature type="binding site" evidence="12">
    <location>
        <position position="253"/>
    </location>
    <ligand>
        <name>Zn(2+)</name>
        <dbReference type="ChEBI" id="CHEBI:29105"/>
    </ligand>
</feature>
<dbReference type="OrthoDB" id="10261121at2759"/>
<evidence type="ECO:0000256" key="10">
    <source>
        <dbReference type="ARBA" id="ARBA00062973"/>
    </source>
</evidence>
<feature type="binding site" evidence="12">
    <location>
        <position position="258"/>
    </location>
    <ligand>
        <name>Zn(2+)</name>
        <dbReference type="ChEBI" id="CHEBI:29105"/>
    </ligand>
</feature>
<dbReference type="GO" id="GO:0005935">
    <property type="term" value="C:cellular bud neck"/>
    <property type="evidence" value="ECO:0007669"/>
    <property type="project" value="UniProtKB-ARBA"/>
</dbReference>
<keyword evidence="12" id="KW-0479">Metal-binding</keyword>
<dbReference type="AlphaFoldDB" id="A0A367XTE5"/>
<feature type="compositionally biased region" description="Polar residues" evidence="13">
    <location>
        <begin position="24"/>
        <end position="52"/>
    </location>
</feature>
<evidence type="ECO:0000256" key="9">
    <source>
        <dbReference type="ARBA" id="ARBA00023306"/>
    </source>
</evidence>
<dbReference type="GO" id="GO:0007163">
    <property type="term" value="P:establishment or maintenance of cell polarity"/>
    <property type="evidence" value="ECO:0007669"/>
    <property type="project" value="UniProtKB-ARBA"/>
</dbReference>
<dbReference type="SUPFAM" id="SSF101152">
    <property type="entry name" value="Mob1/phocein"/>
    <property type="match status" value="1"/>
</dbReference>
<proteinExistence type="inferred from homology"/>
<feature type="region of interest" description="Disordered" evidence="13">
    <location>
        <begin position="1"/>
        <end position="109"/>
    </location>
</feature>
<gene>
    <name evidence="14" type="primary">MOB2_0</name>
    <name evidence="14" type="ORF">Cantr_04953</name>
</gene>
<dbReference type="GO" id="GO:0005737">
    <property type="term" value="C:cytoplasm"/>
    <property type="evidence" value="ECO:0007669"/>
    <property type="project" value="UniProtKB-SubCell"/>
</dbReference>
<dbReference type="EMBL" id="QLNQ01000029">
    <property type="protein sequence ID" value="RCK56669.1"/>
    <property type="molecule type" value="Genomic_DNA"/>
</dbReference>
<dbReference type="Pfam" id="PF03637">
    <property type="entry name" value="Mob1_phocein"/>
    <property type="match status" value="1"/>
</dbReference>
<dbReference type="InterPro" id="IPR005301">
    <property type="entry name" value="MOB_kinase_act_fam"/>
</dbReference>
<evidence type="ECO:0000256" key="12">
    <source>
        <dbReference type="PIRSR" id="PIRSR605301-1"/>
    </source>
</evidence>
<accession>A0A367XTE5</accession>
<dbReference type="STRING" id="5486.A0A367XTE5"/>
<evidence type="ECO:0000313" key="14">
    <source>
        <dbReference type="EMBL" id="RCK56669.1"/>
    </source>
</evidence>
<evidence type="ECO:0000256" key="4">
    <source>
        <dbReference type="ARBA" id="ARBA00022490"/>
    </source>
</evidence>
<keyword evidence="14" id="KW-0418">Kinase</keyword>
<evidence type="ECO:0000256" key="13">
    <source>
        <dbReference type="SAM" id="MobiDB-lite"/>
    </source>
</evidence>
<organism evidence="14 15">
    <name type="scientific">Candida viswanathii</name>
    <dbReference type="NCBI Taxonomy" id="5486"/>
    <lineage>
        <taxon>Eukaryota</taxon>
        <taxon>Fungi</taxon>
        <taxon>Dikarya</taxon>
        <taxon>Ascomycota</taxon>
        <taxon>Saccharomycotina</taxon>
        <taxon>Pichiomycetes</taxon>
        <taxon>Debaryomycetaceae</taxon>
        <taxon>Candida/Lodderomyces clade</taxon>
        <taxon>Candida</taxon>
    </lineage>
</organism>
<evidence type="ECO:0000313" key="15">
    <source>
        <dbReference type="Proteomes" id="UP000253472"/>
    </source>
</evidence>
<keyword evidence="6" id="KW-0132">Cell division</keyword>
<keyword evidence="12" id="KW-0862">Zinc</keyword>
<evidence type="ECO:0000256" key="1">
    <source>
        <dbReference type="ARBA" id="ARBA00004123"/>
    </source>
</evidence>
<dbReference type="PANTHER" id="PTHR22599">
    <property type="entry name" value="MPS ONE BINDER KINASE ACTIVATOR-LIKE MOB"/>
    <property type="match status" value="1"/>
</dbReference>
<keyword evidence="5" id="KW-0597">Phosphoprotein</keyword>
<keyword evidence="14" id="KW-0808">Transferase</keyword>
<dbReference type="GO" id="GO:0000920">
    <property type="term" value="P:septum digestion after cytokinesis"/>
    <property type="evidence" value="ECO:0007669"/>
    <property type="project" value="UniProtKB-ARBA"/>
</dbReference>
<dbReference type="Gene3D" id="1.20.140.30">
    <property type="entry name" value="MOB kinase activator"/>
    <property type="match status" value="1"/>
</dbReference>
<reference evidence="14 15" key="1">
    <citation type="submission" date="2018-06" db="EMBL/GenBank/DDBJ databases">
        <title>Whole genome sequencing of Candida tropicalis (genome annotated by CSBL at Korea University).</title>
        <authorList>
            <person name="Ahn J."/>
        </authorList>
    </citation>
    <scope>NUCLEOTIDE SEQUENCE [LARGE SCALE GENOMIC DNA]</scope>
    <source>
        <strain evidence="14 15">ATCC 20962</strain>
    </source>
</reference>
<evidence type="ECO:0000256" key="6">
    <source>
        <dbReference type="ARBA" id="ARBA00022618"/>
    </source>
</evidence>
<keyword evidence="8" id="KW-0539">Nucleus</keyword>
<evidence type="ECO:0000256" key="8">
    <source>
        <dbReference type="ARBA" id="ARBA00023242"/>
    </source>
</evidence>
<evidence type="ECO:0000256" key="5">
    <source>
        <dbReference type="ARBA" id="ARBA00022553"/>
    </source>
</evidence>
<protein>
    <recommendedName>
        <fullName evidence="11">CBK1 kinase activator protein MOB2</fullName>
    </recommendedName>
</protein>
<dbReference type="GO" id="GO:0030295">
    <property type="term" value="F:protein kinase activator activity"/>
    <property type="evidence" value="ECO:0007669"/>
    <property type="project" value="UniProtKB-ARBA"/>
</dbReference>
<comment type="subcellular location">
    <subcellularLocation>
        <location evidence="2">Cytoplasm</location>
    </subcellularLocation>
    <subcellularLocation>
        <location evidence="1">Nucleus</location>
    </subcellularLocation>
</comment>
<comment type="caution">
    <text evidence="14">The sequence shown here is derived from an EMBL/GenBank/DDBJ whole genome shotgun (WGS) entry which is preliminary data.</text>
</comment>
<comment type="subunit">
    <text evidence="10">Interacts with protein kinase CBK1 to form the RAM CBK1-MOB2 kinase complex.</text>
</comment>
<dbReference type="SMART" id="SM01388">
    <property type="entry name" value="Mob1_phocein"/>
    <property type="match status" value="1"/>
</dbReference>
<evidence type="ECO:0000256" key="11">
    <source>
        <dbReference type="ARBA" id="ARBA00068888"/>
    </source>
</evidence>
<keyword evidence="7" id="KW-0498">Mitosis</keyword>
<comment type="similarity">
    <text evidence="3">Belongs to the MOB1/phocein family.</text>
</comment>
<feature type="binding site" evidence="12">
    <location>
        <position position="178"/>
    </location>
    <ligand>
        <name>Zn(2+)</name>
        <dbReference type="ChEBI" id="CHEBI:29105"/>
    </ligand>
</feature>
<name>A0A367XTE5_9ASCO</name>
<dbReference type="GO" id="GO:0016301">
    <property type="term" value="F:kinase activity"/>
    <property type="evidence" value="ECO:0007669"/>
    <property type="project" value="UniProtKB-KW"/>
</dbReference>
<evidence type="ECO:0000256" key="7">
    <source>
        <dbReference type="ARBA" id="ARBA00022776"/>
    </source>
</evidence>
<dbReference type="Proteomes" id="UP000253472">
    <property type="component" value="Unassembled WGS sequence"/>
</dbReference>
<keyword evidence="9" id="KW-0131">Cell cycle</keyword>
<keyword evidence="15" id="KW-1185">Reference proteome</keyword>
<keyword evidence="4" id="KW-0963">Cytoplasm</keyword>
<dbReference type="FunFam" id="1.20.140.30:FF:000004">
    <property type="entry name" value="CBK1 kinase activator protein MOB2"/>
    <property type="match status" value="1"/>
</dbReference>
<dbReference type="GO" id="GO:0051286">
    <property type="term" value="C:cell tip"/>
    <property type="evidence" value="ECO:0007669"/>
    <property type="project" value="UniProtKB-ARBA"/>
</dbReference>
<dbReference type="InterPro" id="IPR036703">
    <property type="entry name" value="MOB_kinase_act_sf"/>
</dbReference>
<sequence>MSFLNTIRGLGRGSKKNKKDLEPTQPSLYAHSNLSGSNLRRTQSPTKGSPTKMSARGATGNYTSSPTKRNKLQQQQQPQFEQQHHHHQQPQQSEQSMLPLKRSTVQTVSSNATSAEPPLFLCEPYVKSALVKGSFKTIVQLPKYVDSFEWLALNIFELFNHLNRFYGVIQEYDTPETCPTMNAGPNTNYLWLNSNGQAVNLPACQYIEYVIAWISNKLNDQSVFPTKNGGAFPPNFVKDCKNITRQMFRIFAHIYYNHFDTIVHLSLEAHWNSFFAHFVSFVKEFNLVDRTEMEPLIPLIDNLEQQGKII</sequence>
<dbReference type="GO" id="GO:0005634">
    <property type="term" value="C:nucleus"/>
    <property type="evidence" value="ECO:0007669"/>
    <property type="project" value="UniProtKB-SubCell"/>
</dbReference>